<dbReference type="PANTHER" id="PTHR48047">
    <property type="entry name" value="GLYCOSYLTRANSFERASE"/>
    <property type="match status" value="1"/>
</dbReference>
<evidence type="ECO:0000256" key="1">
    <source>
        <dbReference type="ARBA" id="ARBA00009995"/>
    </source>
</evidence>
<dbReference type="InterPro" id="IPR058980">
    <property type="entry name" value="Glyco_transf_N"/>
</dbReference>
<protein>
    <recommendedName>
        <fullName evidence="5">Glycosyltransferase</fullName>
        <ecNumber evidence="5">2.4.1.-</ecNumber>
    </recommendedName>
</protein>
<dbReference type="Gramene" id="ESQ45172">
    <property type="protein sequence ID" value="ESQ45172"/>
    <property type="gene ID" value="EUTSA_v10010314mg"/>
</dbReference>
<dbReference type="InterPro" id="IPR035595">
    <property type="entry name" value="UDP_glycos_trans_CS"/>
</dbReference>
<dbReference type="Proteomes" id="UP000030689">
    <property type="component" value="Unassembled WGS sequence"/>
</dbReference>
<keyword evidence="8" id="KW-1185">Reference proteome</keyword>
<dbReference type="CDD" id="cd03784">
    <property type="entry name" value="GT1_Gtf-like"/>
    <property type="match status" value="1"/>
</dbReference>
<dbReference type="GO" id="GO:0051707">
    <property type="term" value="P:response to other organism"/>
    <property type="evidence" value="ECO:0007669"/>
    <property type="project" value="EnsemblPlants"/>
</dbReference>
<accession>V4LRR1</accession>
<dbReference type="STRING" id="72664.V4LRR1"/>
<dbReference type="PANTHER" id="PTHR48047:SF77">
    <property type="entry name" value="UDP-GLYCOSYLTRANSFERASE 73C7"/>
    <property type="match status" value="1"/>
</dbReference>
<dbReference type="Pfam" id="PF26168">
    <property type="entry name" value="Glyco_transf_N"/>
    <property type="match status" value="1"/>
</dbReference>
<dbReference type="PROSITE" id="PS00375">
    <property type="entry name" value="UDPGT"/>
    <property type="match status" value="1"/>
</dbReference>
<evidence type="ECO:0000313" key="8">
    <source>
        <dbReference type="Proteomes" id="UP000030689"/>
    </source>
</evidence>
<feature type="domain" description="Glycosyltransferase N-terminal" evidence="6">
    <location>
        <begin position="9"/>
        <end position="248"/>
    </location>
</feature>
<dbReference type="Gene3D" id="3.40.50.2000">
    <property type="entry name" value="Glycogen Phosphorylase B"/>
    <property type="match status" value="2"/>
</dbReference>
<evidence type="ECO:0000256" key="2">
    <source>
        <dbReference type="ARBA" id="ARBA00022676"/>
    </source>
</evidence>
<dbReference type="EC" id="2.4.1.-" evidence="5"/>
<dbReference type="SUPFAM" id="SSF53756">
    <property type="entry name" value="UDP-Glycosyltransferase/glycogen phosphorylase"/>
    <property type="match status" value="1"/>
</dbReference>
<dbReference type="OrthoDB" id="5835829at2759"/>
<evidence type="ECO:0000256" key="5">
    <source>
        <dbReference type="RuleBase" id="RU362057"/>
    </source>
</evidence>
<evidence type="ECO:0000313" key="7">
    <source>
        <dbReference type="EMBL" id="ESQ45172.1"/>
    </source>
</evidence>
<sequence>MSSHDPLHFVIIPFMAQGHMIPLVDIAKLLSQRQGVTVSIITTTQNVAKIKASLSSYFISSTINIVEVKFPFQQAGLPEGCESIDMLESMADMVKFFDAANGIEGQVEKVMEEMVQPRPSCIIGDMSLPFTSRLAKKFKIPKLLFHGFSCFSLTCIQVVRESGILKFIESNDEYFELPGLPDRVEFIKPQVSVLQPTEGSMKESTDKIIEADIDSYGVIVNSFEELEADYARQYRKARTGKVWCVGPVALCNKLGLDKAQRGDKTSINQDQWLQWLDCQENGSVLYVCLGSLCNLPLAQLKELGLGLEESNKPFIWVIREWGKYGELANWIQESGFEERIKDRGLVIQGWAPQVFILSHASIGGFLTHCGWNSTLEGITAGVPLLTWPLFAEQFYNEKLVVKILKAGLKIGVEKSMLYGKEDEIGVMVSRESVTKGVGELMGDSEEAQDRRKRVKELSGLANKALDEGGSSHSNITMLIQDIKEQSQSNLIKVEFNYSC</sequence>
<dbReference type="FunFam" id="3.40.50.2000:FF:000071">
    <property type="entry name" value="Glycosyltransferase"/>
    <property type="match status" value="1"/>
</dbReference>
<evidence type="ECO:0000256" key="3">
    <source>
        <dbReference type="ARBA" id="ARBA00022679"/>
    </source>
</evidence>
<comment type="similarity">
    <text evidence="1 4">Belongs to the UDP-glycosyltransferase family.</text>
</comment>
<dbReference type="GO" id="GO:0009698">
    <property type="term" value="P:phenylpropanoid metabolic process"/>
    <property type="evidence" value="ECO:0007669"/>
    <property type="project" value="EnsemblPlants"/>
</dbReference>
<name>V4LRR1_EUTSA</name>
<keyword evidence="3 4" id="KW-0808">Transferase</keyword>
<evidence type="ECO:0000256" key="4">
    <source>
        <dbReference type="RuleBase" id="RU003718"/>
    </source>
</evidence>
<dbReference type="GO" id="GO:0045089">
    <property type="term" value="P:positive regulation of innate immune response"/>
    <property type="evidence" value="ECO:0007669"/>
    <property type="project" value="EnsemblPlants"/>
</dbReference>
<evidence type="ECO:0000259" key="6">
    <source>
        <dbReference type="Pfam" id="PF26168"/>
    </source>
</evidence>
<dbReference type="Pfam" id="PF00201">
    <property type="entry name" value="UDPGT"/>
    <property type="match status" value="1"/>
</dbReference>
<reference evidence="7 8" key="1">
    <citation type="journal article" date="2013" name="Front. Plant Sci.">
        <title>The Reference Genome of the Halophytic Plant Eutrema salsugineum.</title>
        <authorList>
            <person name="Yang R."/>
            <person name="Jarvis D.E."/>
            <person name="Chen H."/>
            <person name="Beilstein M.A."/>
            <person name="Grimwood J."/>
            <person name="Jenkins J."/>
            <person name="Shu S."/>
            <person name="Prochnik S."/>
            <person name="Xin M."/>
            <person name="Ma C."/>
            <person name="Schmutz J."/>
            <person name="Wing R.A."/>
            <person name="Mitchell-Olds T."/>
            <person name="Schumaker K.S."/>
            <person name="Wang X."/>
        </authorList>
    </citation>
    <scope>NUCLEOTIDE SEQUENCE [LARGE SCALE GENOMIC DNA]</scope>
</reference>
<dbReference type="KEGG" id="eus:EUTSA_v10010314mg"/>
<proteinExistence type="inferred from homology"/>
<organism evidence="7 8">
    <name type="scientific">Eutrema salsugineum</name>
    <name type="common">Saltwater cress</name>
    <name type="synonym">Sisymbrium salsugineum</name>
    <dbReference type="NCBI Taxonomy" id="72664"/>
    <lineage>
        <taxon>Eukaryota</taxon>
        <taxon>Viridiplantae</taxon>
        <taxon>Streptophyta</taxon>
        <taxon>Embryophyta</taxon>
        <taxon>Tracheophyta</taxon>
        <taxon>Spermatophyta</taxon>
        <taxon>Magnoliopsida</taxon>
        <taxon>eudicotyledons</taxon>
        <taxon>Gunneridae</taxon>
        <taxon>Pentapetalae</taxon>
        <taxon>rosids</taxon>
        <taxon>malvids</taxon>
        <taxon>Brassicales</taxon>
        <taxon>Brassicaceae</taxon>
        <taxon>Eutremeae</taxon>
        <taxon>Eutrema</taxon>
    </lineage>
</organism>
<dbReference type="EMBL" id="KI517435">
    <property type="protein sequence ID" value="ESQ45172.1"/>
    <property type="molecule type" value="Genomic_DNA"/>
</dbReference>
<dbReference type="GO" id="GO:0035251">
    <property type="term" value="F:UDP-glucosyltransferase activity"/>
    <property type="evidence" value="ECO:0007669"/>
    <property type="project" value="EnsemblPlants"/>
</dbReference>
<dbReference type="AlphaFoldDB" id="V4LRR1"/>
<gene>
    <name evidence="7" type="ORF">EUTSA_v10010314mg</name>
</gene>
<dbReference type="InterPro" id="IPR002213">
    <property type="entry name" value="UDP_glucos_trans"/>
</dbReference>
<dbReference type="OMA" id="WVIREWG"/>
<dbReference type="eggNOG" id="KOG1192">
    <property type="taxonomic scope" value="Eukaryota"/>
</dbReference>
<dbReference type="FunFam" id="3.40.50.2000:FF:000047">
    <property type="entry name" value="Glycosyltransferase"/>
    <property type="match status" value="1"/>
</dbReference>
<keyword evidence="2 4" id="KW-0328">Glycosyltransferase</keyword>